<evidence type="ECO:0000256" key="1">
    <source>
        <dbReference type="SAM" id="MobiDB-lite"/>
    </source>
</evidence>
<evidence type="ECO:0000313" key="3">
    <source>
        <dbReference type="Proteomes" id="UP000295411"/>
    </source>
</evidence>
<dbReference type="EMBL" id="SMTK01000002">
    <property type="protein sequence ID" value="TDK26415.1"/>
    <property type="molecule type" value="Genomic_DNA"/>
</dbReference>
<proteinExistence type="predicted"/>
<protein>
    <recommendedName>
        <fullName evidence="4">DUF5709 domain-containing protein</fullName>
    </recommendedName>
</protein>
<organism evidence="2 3">
    <name type="scientific">Arthrobacter crusticola</name>
    <dbReference type="NCBI Taxonomy" id="2547960"/>
    <lineage>
        <taxon>Bacteria</taxon>
        <taxon>Bacillati</taxon>
        <taxon>Actinomycetota</taxon>
        <taxon>Actinomycetes</taxon>
        <taxon>Micrococcales</taxon>
        <taxon>Micrococcaceae</taxon>
        <taxon>Arthrobacter</taxon>
    </lineage>
</organism>
<dbReference type="AlphaFoldDB" id="A0A4R5TYW5"/>
<feature type="region of interest" description="Disordered" evidence="1">
    <location>
        <begin position="83"/>
        <end position="138"/>
    </location>
</feature>
<sequence>MTEENLPDEDLTIITDDELEAEERSLADLDPLTGDNADLYPGAAEDNPDRWQEDPLLQGEGYDEEDDSLLTDQILRDETARARWERGDEQIPPDVPTLGEAADDVDFGIGEDDEVDSSDDPSNRGGSPLSHIDDKDLQ</sequence>
<gene>
    <name evidence="2" type="ORF">E2F48_04230</name>
</gene>
<keyword evidence="3" id="KW-1185">Reference proteome</keyword>
<dbReference type="Proteomes" id="UP000295411">
    <property type="component" value="Unassembled WGS sequence"/>
</dbReference>
<feature type="region of interest" description="Disordered" evidence="1">
    <location>
        <begin position="25"/>
        <end position="71"/>
    </location>
</feature>
<reference evidence="2 3" key="1">
    <citation type="submission" date="2019-03" db="EMBL/GenBank/DDBJ databases">
        <title>Arthrobacter sp. nov., an bacterium isolated from biocrust in Mu Us Desert.</title>
        <authorList>
            <person name="Lixiong L."/>
        </authorList>
    </citation>
    <scope>NUCLEOTIDE SEQUENCE [LARGE SCALE GENOMIC DNA]</scope>
    <source>
        <strain evidence="2 3">SLN-3</strain>
    </source>
</reference>
<feature type="compositionally biased region" description="Acidic residues" evidence="1">
    <location>
        <begin position="101"/>
        <end position="119"/>
    </location>
</feature>
<name>A0A4R5TYW5_9MICC</name>
<evidence type="ECO:0008006" key="4">
    <source>
        <dbReference type="Google" id="ProtNLM"/>
    </source>
</evidence>
<evidence type="ECO:0000313" key="2">
    <source>
        <dbReference type="EMBL" id="TDK26415.1"/>
    </source>
</evidence>
<accession>A0A4R5TYW5</accession>
<dbReference type="OrthoDB" id="4945873at2"/>
<comment type="caution">
    <text evidence="2">The sequence shown here is derived from an EMBL/GenBank/DDBJ whole genome shotgun (WGS) entry which is preliminary data.</text>
</comment>
<dbReference type="RefSeq" id="WP_133402778.1">
    <property type="nucleotide sequence ID" value="NZ_SMTK01000002.1"/>
</dbReference>